<dbReference type="VEuPathDB" id="GiardiaDB:QR46_0687"/>
<sequence>MSLSSCIATLLPQGLGKEVAYLPVSEFKEIYRAYLQKVHLFMERYYAISLAFCTEIYAGKQYQSFPAEWEDDMALLYGTPTLFLGVIELQDLTLLQLEEMKHAGIGISKSLLEFLQLARDLSLSRVHFNPLSTDQCNSIIKYIKIISRHNALLFNCAQKKALEVFFLSIIIAVLTCRKDLIQRVLEHELSSDSNGIHEAQVYILNKVAFYQGIRDRLTSLGMNHFVQHPSIELDFGAGHGYYSVYNIIEMDKTLIAIEGSLKHAEGLCRYIAGVKPNVTSQSGKNASSSVALNRLRVALLYVDDGTSGARIGAASIPIQDLSDRIRESNSSAHVCGSVIQGARFLSISSSTKPSGPPQSECTGQDQQYSAIGLHACGPLSVIALKMLMQRDVTSAFTIPCCYGHLTKDTFPLSDQGIALVNSFFSAAGIKTMFRSYHEGILPREFLTYAASDCVFTWSEVVDTIQSYCARATVELARRQQFPTPAKRALDKDLKGRLCGDDTSLLEVILTDLQRETDLTCSSSPTEGDSIGVDQRRIAQSAIDYAKSHRWVMQAHYLARKVSGHVFETFILMDRLAGLIEQAERSSIHLCAGIIPALTEISPRGFLVYGFKC</sequence>
<dbReference type="GO" id="GO:0032259">
    <property type="term" value="P:methylation"/>
    <property type="evidence" value="ECO:0007669"/>
    <property type="project" value="UniProtKB-KW"/>
</dbReference>
<organism evidence="2 3">
    <name type="scientific">Giardia duodenalis assemblage B</name>
    <dbReference type="NCBI Taxonomy" id="1394984"/>
    <lineage>
        <taxon>Eukaryota</taxon>
        <taxon>Metamonada</taxon>
        <taxon>Diplomonadida</taxon>
        <taxon>Hexamitidae</taxon>
        <taxon>Giardiinae</taxon>
        <taxon>Giardia</taxon>
    </lineage>
</organism>
<dbReference type="InterPro" id="IPR025714">
    <property type="entry name" value="Methyltranfer_dom"/>
</dbReference>
<comment type="caution">
    <text evidence="2">The sequence shown here is derived from an EMBL/GenBank/DDBJ whole genome shotgun (WGS) entry which is preliminary data.</text>
</comment>
<reference evidence="2 3" key="1">
    <citation type="journal article" date="2015" name="Mol. Biochem. Parasitol.">
        <title>Identification of polymorphic genes for use in assemblage B genotyping assays through comparative genomics of multiple assemblage B Giardia duodenalis isolates.</title>
        <authorList>
            <person name="Wielinga C."/>
            <person name="Thompson R.C."/>
            <person name="Monis P."/>
            <person name="Ryan U."/>
        </authorList>
    </citation>
    <scope>NUCLEOTIDE SEQUENCE [LARGE SCALE GENOMIC DNA]</scope>
    <source>
        <strain evidence="2 3">BAH15c1</strain>
    </source>
</reference>
<dbReference type="AlphaFoldDB" id="A0A132NYU3"/>
<dbReference type="Pfam" id="PF13679">
    <property type="entry name" value="Methyltransf_32"/>
    <property type="match status" value="1"/>
</dbReference>
<keyword evidence="2" id="KW-0489">Methyltransferase</keyword>
<name>A0A132NYU3_GIAIN</name>
<dbReference type="PANTHER" id="PTHR12496:SF0">
    <property type="entry name" value="METHYLTRANSFERASE DOMAIN-CONTAINING PROTEIN"/>
    <property type="match status" value="1"/>
</dbReference>
<dbReference type="PANTHER" id="PTHR12496">
    <property type="entry name" value="CGI-41 METHYLTRANSFERASE"/>
    <property type="match status" value="1"/>
</dbReference>
<keyword evidence="2" id="KW-0808">Transferase</keyword>
<proteinExistence type="predicted"/>
<protein>
    <submittedName>
        <fullName evidence="2">Putative methyltransferase domain containing protein</fullName>
    </submittedName>
</protein>
<dbReference type="InterPro" id="IPR052220">
    <property type="entry name" value="METTL25"/>
</dbReference>
<dbReference type="Proteomes" id="UP000070089">
    <property type="component" value="Unassembled WGS sequence"/>
</dbReference>
<gene>
    <name evidence="2" type="ORF">QR46_0687</name>
</gene>
<dbReference type="EMBL" id="JXTI01000011">
    <property type="protein sequence ID" value="KWX15251.1"/>
    <property type="molecule type" value="Genomic_DNA"/>
</dbReference>
<feature type="domain" description="Methyltransferase" evidence="1">
    <location>
        <begin position="234"/>
        <end position="406"/>
    </location>
</feature>
<dbReference type="GO" id="GO:0008168">
    <property type="term" value="F:methyltransferase activity"/>
    <property type="evidence" value="ECO:0007669"/>
    <property type="project" value="UniProtKB-KW"/>
</dbReference>
<accession>A0A132NYU3</accession>
<dbReference type="OrthoDB" id="10258156at2759"/>
<evidence type="ECO:0000313" key="3">
    <source>
        <dbReference type="Proteomes" id="UP000070089"/>
    </source>
</evidence>
<evidence type="ECO:0000313" key="2">
    <source>
        <dbReference type="EMBL" id="KWX15251.1"/>
    </source>
</evidence>
<evidence type="ECO:0000259" key="1">
    <source>
        <dbReference type="Pfam" id="PF13679"/>
    </source>
</evidence>